<dbReference type="PANTHER" id="PTHR43798:SF33">
    <property type="entry name" value="HYDROLASE, PUTATIVE (AFU_ORTHOLOGUE AFUA_2G14860)-RELATED"/>
    <property type="match status" value="1"/>
</dbReference>
<evidence type="ECO:0000313" key="3">
    <source>
        <dbReference type="EMBL" id="MVO18690.1"/>
    </source>
</evidence>
<accession>A0A6L6WN32</accession>
<name>A0A6L6WN32_9RHOB</name>
<comment type="caution">
    <text evidence="3">The sequence shown here is derived from an EMBL/GenBank/DDBJ whole genome shotgun (WGS) entry which is preliminary data.</text>
</comment>
<keyword evidence="4" id="KW-1185">Reference proteome</keyword>
<keyword evidence="3" id="KW-0378">Hydrolase</keyword>
<feature type="domain" description="AB hydrolase-1" evidence="2">
    <location>
        <begin position="55"/>
        <end position="276"/>
    </location>
</feature>
<dbReference type="Gene3D" id="3.40.50.1820">
    <property type="entry name" value="alpha/beta hydrolase"/>
    <property type="match status" value="1"/>
</dbReference>
<keyword evidence="1" id="KW-0732">Signal</keyword>
<feature type="signal peptide" evidence="1">
    <location>
        <begin position="1"/>
        <end position="23"/>
    </location>
</feature>
<gene>
    <name evidence="3" type="ORF">GO984_23045</name>
</gene>
<dbReference type="RefSeq" id="WP_157024883.1">
    <property type="nucleotide sequence ID" value="NZ_WQLV01000030.1"/>
</dbReference>
<feature type="chain" id="PRO_5026856449" evidence="1">
    <location>
        <begin position="24"/>
        <end position="286"/>
    </location>
</feature>
<dbReference type="GO" id="GO:0016787">
    <property type="term" value="F:hydrolase activity"/>
    <property type="evidence" value="ECO:0007669"/>
    <property type="project" value="UniProtKB-KW"/>
</dbReference>
<dbReference type="InterPro" id="IPR050266">
    <property type="entry name" value="AB_hydrolase_sf"/>
</dbReference>
<evidence type="ECO:0000256" key="1">
    <source>
        <dbReference type="SAM" id="SignalP"/>
    </source>
</evidence>
<organism evidence="3 4">
    <name type="scientific">Parasedimentitalea huanghaiensis</name>
    <dbReference type="NCBI Taxonomy" id="2682100"/>
    <lineage>
        <taxon>Bacteria</taxon>
        <taxon>Pseudomonadati</taxon>
        <taxon>Pseudomonadota</taxon>
        <taxon>Alphaproteobacteria</taxon>
        <taxon>Rhodobacterales</taxon>
        <taxon>Paracoccaceae</taxon>
        <taxon>Parasedimentitalea</taxon>
    </lineage>
</organism>
<dbReference type="InterPro" id="IPR029058">
    <property type="entry name" value="AB_hydrolase_fold"/>
</dbReference>
<evidence type="ECO:0000313" key="4">
    <source>
        <dbReference type="Proteomes" id="UP000478892"/>
    </source>
</evidence>
<dbReference type="EMBL" id="WQLV01000030">
    <property type="protein sequence ID" value="MVO18690.1"/>
    <property type="molecule type" value="Genomic_DNA"/>
</dbReference>
<dbReference type="Pfam" id="PF12697">
    <property type="entry name" value="Abhydrolase_6"/>
    <property type="match status" value="1"/>
</dbReference>
<dbReference type="SUPFAM" id="SSF53474">
    <property type="entry name" value="alpha/beta-Hydrolases"/>
    <property type="match status" value="1"/>
</dbReference>
<protein>
    <submittedName>
        <fullName evidence="3">Alpha/beta fold hydrolase</fullName>
    </submittedName>
</protein>
<dbReference type="InterPro" id="IPR000073">
    <property type="entry name" value="AB_hydrolase_1"/>
</dbReference>
<proteinExistence type="predicted"/>
<dbReference type="GO" id="GO:0016020">
    <property type="term" value="C:membrane"/>
    <property type="evidence" value="ECO:0007669"/>
    <property type="project" value="TreeGrafter"/>
</dbReference>
<dbReference type="AlphaFoldDB" id="A0A6L6WN32"/>
<sequence>MDVIIRAIVAGAGLAALAFQSTAQEGATNIENKIVINQSANLSVYLTGPKSTHNVVFLHGDNAAATQWFAVMEDLADIHSVTVFDQRGHGSSSPATSGGYDYEIRADDLQAVVASLGPQPVILVAHSGSAGVALEYAKTHAASLSGIYFLDPASDPRAMPDDMRQGVMDAIRSENGLGIVQGYFTSIAGQNPKTIEIVTNDAAKVVRDARIGVAQALFDWNPDIAMSHWAGPTFMAITSVNDTPAAIRLLSETVEYNILSTEGHWPHLDTPEIVAQSIRSFIDSLS</sequence>
<dbReference type="Proteomes" id="UP000478892">
    <property type="component" value="Unassembled WGS sequence"/>
</dbReference>
<dbReference type="PANTHER" id="PTHR43798">
    <property type="entry name" value="MONOACYLGLYCEROL LIPASE"/>
    <property type="match status" value="1"/>
</dbReference>
<reference evidence="3 4" key="1">
    <citation type="submission" date="2019-12" db="EMBL/GenBank/DDBJ databases">
        <authorList>
            <person name="Zhang Y.-J."/>
        </authorList>
    </citation>
    <scope>NUCLEOTIDE SEQUENCE [LARGE SCALE GENOMIC DNA]</scope>
    <source>
        <strain evidence="3 4">CY05</strain>
    </source>
</reference>
<evidence type="ECO:0000259" key="2">
    <source>
        <dbReference type="Pfam" id="PF12697"/>
    </source>
</evidence>